<evidence type="ECO:0000313" key="4">
    <source>
        <dbReference type="Proteomes" id="UP000585474"/>
    </source>
</evidence>
<dbReference type="SUPFAM" id="SSF53098">
    <property type="entry name" value="Ribonuclease H-like"/>
    <property type="match status" value="1"/>
</dbReference>
<name>A0A7J0GQP0_9ERIC</name>
<evidence type="ECO:0000313" key="3">
    <source>
        <dbReference type="EMBL" id="GFZ13130.1"/>
    </source>
</evidence>
<gene>
    <name evidence="3" type="ORF">Acr_23g0015150</name>
</gene>
<dbReference type="Pfam" id="PF05699">
    <property type="entry name" value="Dimer_Tnp_hAT"/>
    <property type="match status" value="1"/>
</dbReference>
<dbReference type="EMBL" id="BJWL01000023">
    <property type="protein sequence ID" value="GFZ13130.1"/>
    <property type="molecule type" value="Genomic_DNA"/>
</dbReference>
<sequence>MRCCAHILNLIVRDGIEEVKDSISRICGVVRYIRSSSQRAQQFKACYEQEPHFASDLKDGVPNEIDWENARVLSKFLESFYDITKRLSGSFDPCLSLMARKMKEKFDKYWGNIDKVNMMLLVVVVLDPRFKLKYVKYCYNSIYPSQKVNELVRRITELMHRWWKINSSKYRILSQIARDVLAIPVSTVASESAFSTGEHVLDQFRSSLTPKLVKCLICTQDWLRASPIPIDVEESLDELQELESVITEDEENVCGVSNASILR</sequence>
<dbReference type="AlphaFoldDB" id="A0A7J0GQP0"/>
<dbReference type="InterPro" id="IPR012337">
    <property type="entry name" value="RNaseH-like_sf"/>
</dbReference>
<dbReference type="Pfam" id="PF14372">
    <property type="entry name" value="hAT-like_RNase-H"/>
    <property type="match status" value="1"/>
</dbReference>
<proteinExistence type="predicted"/>
<accession>A0A7J0GQP0</accession>
<evidence type="ECO:0000259" key="1">
    <source>
        <dbReference type="Pfam" id="PF05699"/>
    </source>
</evidence>
<dbReference type="InterPro" id="IPR008906">
    <property type="entry name" value="HATC_C_dom"/>
</dbReference>
<keyword evidence="4" id="KW-1185">Reference proteome</keyword>
<dbReference type="OrthoDB" id="1301613at2759"/>
<protein>
    <submittedName>
        <fullName evidence="3">Uncharacterized protein</fullName>
    </submittedName>
</protein>
<evidence type="ECO:0000259" key="2">
    <source>
        <dbReference type="Pfam" id="PF14372"/>
    </source>
</evidence>
<feature type="domain" description="hAT-like transposase RNase-H fold" evidence="2">
    <location>
        <begin position="81"/>
        <end position="160"/>
    </location>
</feature>
<dbReference type="GO" id="GO:0046983">
    <property type="term" value="F:protein dimerization activity"/>
    <property type="evidence" value="ECO:0007669"/>
    <property type="project" value="InterPro"/>
</dbReference>
<organism evidence="3 4">
    <name type="scientific">Actinidia rufa</name>
    <dbReference type="NCBI Taxonomy" id="165716"/>
    <lineage>
        <taxon>Eukaryota</taxon>
        <taxon>Viridiplantae</taxon>
        <taxon>Streptophyta</taxon>
        <taxon>Embryophyta</taxon>
        <taxon>Tracheophyta</taxon>
        <taxon>Spermatophyta</taxon>
        <taxon>Magnoliopsida</taxon>
        <taxon>eudicotyledons</taxon>
        <taxon>Gunneridae</taxon>
        <taxon>Pentapetalae</taxon>
        <taxon>asterids</taxon>
        <taxon>Ericales</taxon>
        <taxon>Actinidiaceae</taxon>
        <taxon>Actinidia</taxon>
    </lineage>
</organism>
<reference evidence="3 4" key="1">
    <citation type="submission" date="2019-07" db="EMBL/GenBank/DDBJ databases">
        <title>De Novo Assembly of kiwifruit Actinidia rufa.</title>
        <authorList>
            <person name="Sugita-Konishi S."/>
            <person name="Sato K."/>
            <person name="Mori E."/>
            <person name="Abe Y."/>
            <person name="Kisaki G."/>
            <person name="Hamano K."/>
            <person name="Suezawa K."/>
            <person name="Otani M."/>
            <person name="Fukuda T."/>
            <person name="Manabe T."/>
            <person name="Gomi K."/>
            <person name="Tabuchi M."/>
            <person name="Akimitsu K."/>
            <person name="Kataoka I."/>
        </authorList>
    </citation>
    <scope>NUCLEOTIDE SEQUENCE [LARGE SCALE GENOMIC DNA]</scope>
    <source>
        <strain evidence="4">cv. Fuchu</strain>
    </source>
</reference>
<feature type="domain" description="HAT C-terminal dimerisation" evidence="1">
    <location>
        <begin position="161"/>
        <end position="223"/>
    </location>
</feature>
<dbReference type="PANTHER" id="PTHR23272:SF187">
    <property type="entry name" value="AC9 TRANSPOSASE-RELATED"/>
    <property type="match status" value="1"/>
</dbReference>
<comment type="caution">
    <text evidence="3">The sequence shown here is derived from an EMBL/GenBank/DDBJ whole genome shotgun (WGS) entry which is preliminary data.</text>
</comment>
<dbReference type="GO" id="GO:0003677">
    <property type="term" value="F:DNA binding"/>
    <property type="evidence" value="ECO:0007669"/>
    <property type="project" value="InterPro"/>
</dbReference>
<dbReference type="InterPro" id="IPR025525">
    <property type="entry name" value="hAT-like_transposase_RNase-H"/>
</dbReference>
<dbReference type="PANTHER" id="PTHR23272">
    <property type="entry name" value="BED FINGER-RELATED"/>
    <property type="match status" value="1"/>
</dbReference>
<dbReference type="Proteomes" id="UP000585474">
    <property type="component" value="Unassembled WGS sequence"/>
</dbReference>